<dbReference type="PANTHER" id="PTHR30146">
    <property type="entry name" value="LACI-RELATED TRANSCRIPTIONAL REPRESSOR"/>
    <property type="match status" value="1"/>
</dbReference>
<evidence type="ECO:0000313" key="6">
    <source>
        <dbReference type="Proteomes" id="UP000237749"/>
    </source>
</evidence>
<protein>
    <submittedName>
        <fullName evidence="5">LacI family transcriptional regulator</fullName>
    </submittedName>
</protein>
<dbReference type="PANTHER" id="PTHR30146:SF24">
    <property type="entry name" value="XYLOSE OPERON REGULATORY PROTEIN"/>
    <property type="match status" value="1"/>
</dbReference>
<proteinExistence type="predicted"/>
<evidence type="ECO:0000313" key="5">
    <source>
        <dbReference type="EMBL" id="PPK81556.1"/>
    </source>
</evidence>
<dbReference type="CDD" id="cd06267">
    <property type="entry name" value="PBP1_LacI_sugar_binding-like"/>
    <property type="match status" value="1"/>
</dbReference>
<keyword evidence="1" id="KW-0805">Transcription regulation</keyword>
<dbReference type="InterPro" id="IPR028082">
    <property type="entry name" value="Peripla_BP_I"/>
</dbReference>
<dbReference type="Gene3D" id="3.40.50.2300">
    <property type="match status" value="2"/>
</dbReference>
<feature type="domain" description="HTH lacI-type" evidence="4">
    <location>
        <begin position="2"/>
        <end position="57"/>
    </location>
</feature>
<reference evidence="5 6" key="1">
    <citation type="submission" date="2018-02" db="EMBL/GenBank/DDBJ databases">
        <title>Genomic Encyclopedia of Archaeal and Bacterial Type Strains, Phase II (KMG-II): from individual species to whole genera.</title>
        <authorList>
            <person name="Goeker M."/>
        </authorList>
    </citation>
    <scope>NUCLEOTIDE SEQUENCE [LARGE SCALE GENOMIC DNA]</scope>
    <source>
        <strain evidence="5 6">DSM 3808</strain>
    </source>
</reference>
<evidence type="ECO:0000256" key="2">
    <source>
        <dbReference type="ARBA" id="ARBA00023125"/>
    </source>
</evidence>
<organism evidence="5 6">
    <name type="scientific">Lacrimispora xylanisolvens</name>
    <dbReference type="NCBI Taxonomy" id="384636"/>
    <lineage>
        <taxon>Bacteria</taxon>
        <taxon>Bacillati</taxon>
        <taxon>Bacillota</taxon>
        <taxon>Clostridia</taxon>
        <taxon>Lachnospirales</taxon>
        <taxon>Lachnospiraceae</taxon>
        <taxon>Lacrimispora</taxon>
    </lineage>
</organism>
<keyword evidence="2" id="KW-0238">DNA-binding</keyword>
<name>A0A2S6HUU8_9FIRM</name>
<dbReference type="PROSITE" id="PS50932">
    <property type="entry name" value="HTH_LACI_2"/>
    <property type="match status" value="1"/>
</dbReference>
<keyword evidence="3" id="KW-0804">Transcription</keyword>
<dbReference type="InterPro" id="IPR046335">
    <property type="entry name" value="LacI/GalR-like_sensor"/>
</dbReference>
<dbReference type="SUPFAM" id="SSF47413">
    <property type="entry name" value="lambda repressor-like DNA-binding domains"/>
    <property type="match status" value="1"/>
</dbReference>
<dbReference type="InterPro" id="IPR000843">
    <property type="entry name" value="HTH_LacI"/>
</dbReference>
<keyword evidence="6" id="KW-1185">Reference proteome</keyword>
<dbReference type="GO" id="GO:0003700">
    <property type="term" value="F:DNA-binding transcription factor activity"/>
    <property type="evidence" value="ECO:0007669"/>
    <property type="project" value="TreeGrafter"/>
</dbReference>
<dbReference type="RefSeq" id="WP_104436640.1">
    <property type="nucleotide sequence ID" value="NZ_PTJA01000004.1"/>
</dbReference>
<evidence type="ECO:0000256" key="3">
    <source>
        <dbReference type="ARBA" id="ARBA00023163"/>
    </source>
</evidence>
<comment type="caution">
    <text evidence="5">The sequence shown here is derived from an EMBL/GenBank/DDBJ whole genome shotgun (WGS) entry which is preliminary data.</text>
</comment>
<dbReference type="Pfam" id="PF00356">
    <property type="entry name" value="LacI"/>
    <property type="match status" value="1"/>
</dbReference>
<gene>
    <name evidence="5" type="ORF">BXY41_104359</name>
</gene>
<dbReference type="OrthoDB" id="9803256at2"/>
<evidence type="ECO:0000259" key="4">
    <source>
        <dbReference type="PROSITE" id="PS50932"/>
    </source>
</evidence>
<dbReference type="EMBL" id="PTJA01000004">
    <property type="protein sequence ID" value="PPK81556.1"/>
    <property type="molecule type" value="Genomic_DNA"/>
</dbReference>
<dbReference type="InterPro" id="IPR010982">
    <property type="entry name" value="Lambda_DNA-bd_dom_sf"/>
</dbReference>
<dbReference type="Pfam" id="PF13377">
    <property type="entry name" value="Peripla_BP_3"/>
    <property type="match status" value="1"/>
</dbReference>
<sequence length="347" mass="39284">MITIKKMAELLGTSTTTVSNVIHGKEGEVSPVMVEKVKKLIEEYDYVPNRNARNLASNRSGIIGLAMKASENKYDNFVKDPFAGELIGAVERYVRAKGYFTMLYVSSDIGEIISSVSSWNVDGLILLGMQKEDGELLNQKMKKPMVFVDAYFEDVSFDYVNVGIDDRKGGREITEYLIQSGHQKIAFLADNCMGVDYQRFMGYRDALTSAGLPWNEDNFIRLRPSGADMSLILSQAYDRARDFTAFICASDYYAAFILNDLKDRGMKIPEELSIVGFDDNVCSRLVRPALTTVHQDVTEKSRITVEKLFHIINDEDYGANFEQLPVFIVERSSVRKMQDVLYLTDEY</sequence>
<dbReference type="GO" id="GO:0000976">
    <property type="term" value="F:transcription cis-regulatory region binding"/>
    <property type="evidence" value="ECO:0007669"/>
    <property type="project" value="TreeGrafter"/>
</dbReference>
<dbReference type="Gene3D" id="1.10.260.40">
    <property type="entry name" value="lambda repressor-like DNA-binding domains"/>
    <property type="match status" value="1"/>
</dbReference>
<dbReference type="AlphaFoldDB" id="A0A2S6HUU8"/>
<dbReference type="SMART" id="SM00354">
    <property type="entry name" value="HTH_LACI"/>
    <property type="match status" value="1"/>
</dbReference>
<accession>A0A2S6HUU8</accession>
<evidence type="ECO:0000256" key="1">
    <source>
        <dbReference type="ARBA" id="ARBA00023015"/>
    </source>
</evidence>
<dbReference type="Proteomes" id="UP000237749">
    <property type="component" value="Unassembled WGS sequence"/>
</dbReference>
<dbReference type="CDD" id="cd01392">
    <property type="entry name" value="HTH_LacI"/>
    <property type="match status" value="1"/>
</dbReference>
<dbReference type="SUPFAM" id="SSF53822">
    <property type="entry name" value="Periplasmic binding protein-like I"/>
    <property type="match status" value="1"/>
</dbReference>